<feature type="domain" description="DUF1468" evidence="2">
    <location>
        <begin position="9"/>
        <end position="129"/>
    </location>
</feature>
<comment type="caution">
    <text evidence="3">The sequence shown here is derived from an EMBL/GenBank/DDBJ whole genome shotgun (WGS) entry which is preliminary data.</text>
</comment>
<feature type="transmembrane region" description="Helical" evidence="1">
    <location>
        <begin position="106"/>
        <end position="126"/>
    </location>
</feature>
<dbReference type="Pfam" id="PF07331">
    <property type="entry name" value="TctB"/>
    <property type="match status" value="1"/>
</dbReference>
<protein>
    <recommendedName>
        <fullName evidence="2">DUF1468 domain-containing protein</fullName>
    </recommendedName>
</protein>
<evidence type="ECO:0000313" key="4">
    <source>
        <dbReference type="Proteomes" id="UP001226867"/>
    </source>
</evidence>
<keyword evidence="4" id="KW-1185">Reference proteome</keyword>
<evidence type="ECO:0000313" key="3">
    <source>
        <dbReference type="EMBL" id="MDP9902046.1"/>
    </source>
</evidence>
<feature type="transmembrane region" description="Helical" evidence="1">
    <location>
        <begin position="52"/>
        <end position="71"/>
    </location>
</feature>
<keyword evidence="1" id="KW-1133">Transmembrane helix</keyword>
<name>A0ABT9SCH5_9BURK</name>
<reference evidence="3 4" key="1">
    <citation type="submission" date="2023-07" db="EMBL/GenBank/DDBJ databases">
        <title>Sorghum-associated microbial communities from plants grown in Nebraska, USA.</title>
        <authorList>
            <person name="Schachtman D."/>
        </authorList>
    </citation>
    <scope>NUCLEOTIDE SEQUENCE [LARGE SCALE GENOMIC DNA]</scope>
    <source>
        <strain evidence="3 4">DS1607</strain>
    </source>
</reference>
<keyword evidence="1" id="KW-0472">Membrane</keyword>
<feature type="transmembrane region" description="Helical" evidence="1">
    <location>
        <begin position="77"/>
        <end position="99"/>
    </location>
</feature>
<feature type="transmembrane region" description="Helical" evidence="1">
    <location>
        <begin position="18"/>
        <end position="40"/>
    </location>
</feature>
<dbReference type="InterPro" id="IPR009936">
    <property type="entry name" value="DUF1468"/>
</dbReference>
<dbReference type="EMBL" id="JAUSRO010000015">
    <property type="protein sequence ID" value="MDP9902046.1"/>
    <property type="molecule type" value="Genomic_DNA"/>
</dbReference>
<accession>A0ABT9SCH5</accession>
<sequence>MASTTLDIGDDAHMGPGYFPLMLGIILDLLGLIVIFRSLVVETTSGDKMGKWAWKPVFCVIAANLAFGVLQGGLPSIGVPAMGMMIAIYALTLICSLAAKDFQLRSVLMLATVLAVGSYVAFVWVLQLQIQVWPTFIAG</sequence>
<gene>
    <name evidence="3" type="ORF">J2W36_004318</name>
</gene>
<keyword evidence="1" id="KW-0812">Transmembrane</keyword>
<dbReference type="Proteomes" id="UP001226867">
    <property type="component" value="Unassembled WGS sequence"/>
</dbReference>
<organism evidence="3 4">
    <name type="scientific">Variovorax ginsengisoli</name>
    <dbReference type="NCBI Taxonomy" id="363844"/>
    <lineage>
        <taxon>Bacteria</taxon>
        <taxon>Pseudomonadati</taxon>
        <taxon>Pseudomonadota</taxon>
        <taxon>Betaproteobacteria</taxon>
        <taxon>Burkholderiales</taxon>
        <taxon>Comamonadaceae</taxon>
        <taxon>Variovorax</taxon>
    </lineage>
</organism>
<evidence type="ECO:0000256" key="1">
    <source>
        <dbReference type="SAM" id="Phobius"/>
    </source>
</evidence>
<evidence type="ECO:0000259" key="2">
    <source>
        <dbReference type="Pfam" id="PF07331"/>
    </source>
</evidence>
<proteinExistence type="predicted"/>